<feature type="region of interest" description="Disordered" evidence="3">
    <location>
        <begin position="273"/>
        <end position="303"/>
    </location>
</feature>
<dbReference type="PANTHER" id="PTHR15454:SF56">
    <property type="entry name" value="PROTEIN PHOSPHATASE 1 REGULATORY SUBUNIT 7-RELATED"/>
    <property type="match status" value="1"/>
</dbReference>
<evidence type="ECO:0000313" key="5">
    <source>
        <dbReference type="Proteomes" id="UP000440578"/>
    </source>
</evidence>
<evidence type="ECO:0000313" key="4">
    <source>
        <dbReference type="EMBL" id="KAF0299798.1"/>
    </source>
</evidence>
<feature type="compositionally biased region" description="Low complexity" evidence="3">
    <location>
        <begin position="500"/>
        <end position="509"/>
    </location>
</feature>
<dbReference type="GO" id="GO:0005737">
    <property type="term" value="C:cytoplasm"/>
    <property type="evidence" value="ECO:0007669"/>
    <property type="project" value="TreeGrafter"/>
</dbReference>
<dbReference type="SUPFAM" id="SSF52058">
    <property type="entry name" value="L domain-like"/>
    <property type="match status" value="1"/>
</dbReference>
<dbReference type="AlphaFoldDB" id="A0A6A4WCN4"/>
<keyword evidence="1" id="KW-0433">Leucine-rich repeat</keyword>
<keyword evidence="5" id="KW-1185">Reference proteome</keyword>
<comment type="caution">
    <text evidence="4">The sequence shown here is derived from an EMBL/GenBank/DDBJ whole genome shotgun (WGS) entry which is preliminary data.</text>
</comment>
<dbReference type="EMBL" id="VIIS01001331">
    <property type="protein sequence ID" value="KAF0299798.1"/>
    <property type="molecule type" value="Genomic_DNA"/>
</dbReference>
<feature type="compositionally biased region" description="Basic residues" evidence="3">
    <location>
        <begin position="285"/>
        <end position="300"/>
    </location>
</feature>
<name>A0A6A4WCN4_AMPAM</name>
<dbReference type="PROSITE" id="PS51450">
    <property type="entry name" value="LRR"/>
    <property type="match status" value="1"/>
</dbReference>
<evidence type="ECO:0000256" key="2">
    <source>
        <dbReference type="ARBA" id="ARBA00022737"/>
    </source>
</evidence>
<proteinExistence type="predicted"/>
<dbReference type="InterPro" id="IPR032675">
    <property type="entry name" value="LRR_dom_sf"/>
</dbReference>
<evidence type="ECO:0000256" key="3">
    <source>
        <dbReference type="SAM" id="MobiDB-lite"/>
    </source>
</evidence>
<gene>
    <name evidence="4" type="primary">Lrrc43</name>
    <name evidence="4" type="ORF">FJT64_027546</name>
</gene>
<protein>
    <submittedName>
        <fullName evidence="4">Leucine-rich repeat-containing protein 43</fullName>
    </submittedName>
</protein>
<dbReference type="Proteomes" id="UP000440578">
    <property type="component" value="Unassembled WGS sequence"/>
</dbReference>
<accession>A0A6A4WCN4</accession>
<dbReference type="Gene3D" id="3.80.10.10">
    <property type="entry name" value="Ribonuclease Inhibitor"/>
    <property type="match status" value="1"/>
</dbReference>
<dbReference type="InterPro" id="IPR001611">
    <property type="entry name" value="Leu-rich_rpt"/>
</dbReference>
<evidence type="ECO:0000256" key="1">
    <source>
        <dbReference type="ARBA" id="ARBA00022614"/>
    </source>
</evidence>
<dbReference type="PANTHER" id="PTHR15454">
    <property type="entry name" value="NISCHARIN RELATED"/>
    <property type="match status" value="1"/>
</dbReference>
<reference evidence="4 5" key="1">
    <citation type="submission" date="2019-07" db="EMBL/GenBank/DDBJ databases">
        <title>Draft genome assembly of a fouling barnacle, Amphibalanus amphitrite (Darwin, 1854): The first reference genome for Thecostraca.</title>
        <authorList>
            <person name="Kim W."/>
        </authorList>
    </citation>
    <scope>NUCLEOTIDE SEQUENCE [LARGE SCALE GENOMIC DNA]</scope>
    <source>
        <strain evidence="4">SNU_AA5</strain>
        <tissue evidence="4">Soma without cirri and trophi</tissue>
    </source>
</reference>
<organism evidence="4 5">
    <name type="scientific">Amphibalanus amphitrite</name>
    <name type="common">Striped barnacle</name>
    <name type="synonym">Balanus amphitrite</name>
    <dbReference type="NCBI Taxonomy" id="1232801"/>
    <lineage>
        <taxon>Eukaryota</taxon>
        <taxon>Metazoa</taxon>
        <taxon>Ecdysozoa</taxon>
        <taxon>Arthropoda</taxon>
        <taxon>Crustacea</taxon>
        <taxon>Multicrustacea</taxon>
        <taxon>Cirripedia</taxon>
        <taxon>Thoracica</taxon>
        <taxon>Thoracicalcarea</taxon>
        <taxon>Balanomorpha</taxon>
        <taxon>Balanoidea</taxon>
        <taxon>Balanidae</taxon>
        <taxon>Amphibalaninae</taxon>
        <taxon>Amphibalanus</taxon>
    </lineage>
</organism>
<sequence>MAVETGLLEAPSSVELLHVPKEITARIRLGTLIKTSLITEFPVNRFSPEARQLTTDEAAELLLSAGSPWRRYVWWSADVLPLLQRAVSEDQQVTHRYLLARLQSLSLPRQNISSLGEQMCALSHLSSCSLACNDLTEVQGHDLPRSLRSLQLYGNRLAAGLTALLTRCPPLEYLGLGRTQLTDDHLPELGALLSSNLPSLRVLDLSDNHICDLSRITELVTIASSIRSISLSGNPAFLASGYYQHFTSGLGRLLLLDGVLLTDELLADLQRQLEPAEEPEESASKKKKSGKKSPARKGSRRPTVQLDAVRFEPSLTGALVRVTGAVYLPFMPKDQLFVEDNEVWKNPKPSSTRLCRPIHIQAVKETVDVIRTEERLIKGQIAQLRPTVVTLSNGAVLTVSHTFHLTMIDVPPTRPILRQRRRRAAASSDDDRLAAFARDLSDSWYSDLPPKLDAGGVSTSNANKKSTFIRLFSHRYPGQELCVVFQWAGDRRCPSPFSPPSAQAGGPSSETDRSDGLCPLEALLQEKSDVTALDTPLEWHCTDLSALRNALLHCLHVEVFRRESAEGGADHPDGPPPEYSLGSVLLPVRALLRPAKQLLLQGTTSSGGTTAAVTETTWMVVIKHRTEVLGRLPDLQLLS</sequence>
<keyword evidence="2" id="KW-0677">Repeat</keyword>
<feature type="region of interest" description="Disordered" evidence="3">
    <location>
        <begin position="496"/>
        <end position="515"/>
    </location>
</feature>
<dbReference type="OrthoDB" id="676979at2759"/>